<comment type="caution">
    <text evidence="4">The sequence shown here is derived from an EMBL/GenBank/DDBJ whole genome shotgun (WGS) entry which is preliminary data.</text>
</comment>
<proteinExistence type="inferred from homology"/>
<reference evidence="4" key="2">
    <citation type="journal article" date="2018" name="ISME J.">
        <title>A dynamic microbial community with high functional redundancy inhabits the cold, oxic subseafloor aquifer.</title>
        <authorList>
            <person name="Tully B.J."/>
            <person name="Wheat C.G."/>
            <person name="Glazer B.T."/>
            <person name="Huber J.A."/>
        </authorList>
    </citation>
    <scope>NUCLEOTIDE SEQUENCE</scope>
    <source>
        <strain evidence="4">NORP83</strain>
    </source>
</reference>
<sequence length="140" mass="15086">MSIWKTEISIEDANSHMQNTAAGHLGIEVTEIGVDFFKGRMPVDARTHQPAGILHGGASILFAETLGSFAAQYAAGEGFYCVGQEVNGNHLRGVSEGWVYGVAKPHHIGRKSQVWGIEITNEQGKMVCISRLTVAVLPKP</sequence>
<reference key="1">
    <citation type="submission" date="2017-08" db="EMBL/GenBank/DDBJ databases">
        <title>A dynamic microbial community with high functional redundancy inhabits the cold, oxic subseafloor aquifer.</title>
        <authorList>
            <person name="Tully B.J."/>
            <person name="Wheat C.G."/>
            <person name="Glazer B.T."/>
            <person name="Huber J.A."/>
        </authorList>
    </citation>
    <scope>NUCLEOTIDE SEQUENCE [LARGE SCALE GENOMIC DNA]</scope>
</reference>
<dbReference type="EMBL" id="NVUS01000004">
    <property type="protein sequence ID" value="PCJ02448.1"/>
    <property type="molecule type" value="Genomic_DNA"/>
</dbReference>
<dbReference type="InterPro" id="IPR003736">
    <property type="entry name" value="PAAI_dom"/>
</dbReference>
<dbReference type="NCBIfam" id="TIGR00369">
    <property type="entry name" value="unchar_dom_1"/>
    <property type="match status" value="1"/>
</dbReference>
<dbReference type="PANTHER" id="PTHR43240:SF5">
    <property type="entry name" value="1,4-DIHYDROXY-2-NAPHTHOYL-COA THIOESTERASE 1"/>
    <property type="match status" value="1"/>
</dbReference>
<dbReference type="CDD" id="cd03443">
    <property type="entry name" value="PaaI_thioesterase"/>
    <property type="match status" value="1"/>
</dbReference>
<accession>A0A2A4Z7A7</accession>
<keyword evidence="2" id="KW-0378">Hydrolase</keyword>
<evidence type="ECO:0000256" key="2">
    <source>
        <dbReference type="ARBA" id="ARBA00022801"/>
    </source>
</evidence>
<organism evidence="4">
    <name type="scientific">OCS116 cluster bacterium</name>
    <dbReference type="NCBI Taxonomy" id="2030921"/>
    <lineage>
        <taxon>Bacteria</taxon>
        <taxon>Pseudomonadati</taxon>
        <taxon>Pseudomonadota</taxon>
        <taxon>Alphaproteobacteria</taxon>
        <taxon>OCS116 cluster</taxon>
    </lineage>
</organism>
<evidence type="ECO:0000313" key="4">
    <source>
        <dbReference type="EMBL" id="PCJ02448.1"/>
    </source>
</evidence>
<dbReference type="AlphaFoldDB" id="A0A2A4Z7A7"/>
<dbReference type="GO" id="GO:0061522">
    <property type="term" value="F:1,4-dihydroxy-2-naphthoyl-CoA thioesterase activity"/>
    <property type="evidence" value="ECO:0007669"/>
    <property type="project" value="TreeGrafter"/>
</dbReference>
<dbReference type="InterPro" id="IPR029069">
    <property type="entry name" value="HotDog_dom_sf"/>
</dbReference>
<comment type="similarity">
    <text evidence="1">Belongs to the thioesterase PaaI family.</text>
</comment>
<gene>
    <name evidence="4" type="ORF">COB13_04445</name>
</gene>
<dbReference type="PANTHER" id="PTHR43240">
    <property type="entry name" value="1,4-DIHYDROXY-2-NAPHTHOYL-COA THIOESTERASE 1"/>
    <property type="match status" value="1"/>
</dbReference>
<evidence type="ECO:0000259" key="3">
    <source>
        <dbReference type="Pfam" id="PF03061"/>
    </source>
</evidence>
<dbReference type="InterPro" id="IPR006683">
    <property type="entry name" value="Thioestr_dom"/>
</dbReference>
<feature type="domain" description="Thioesterase" evidence="3">
    <location>
        <begin position="52"/>
        <end position="128"/>
    </location>
</feature>
<evidence type="ECO:0000256" key="1">
    <source>
        <dbReference type="ARBA" id="ARBA00008324"/>
    </source>
</evidence>
<name>A0A2A4Z7A7_9PROT</name>
<protein>
    <submittedName>
        <fullName evidence="4">Thioesterase</fullName>
    </submittedName>
</protein>
<dbReference type="Gene3D" id="3.10.129.10">
    <property type="entry name" value="Hotdog Thioesterase"/>
    <property type="match status" value="1"/>
</dbReference>
<dbReference type="GO" id="GO:0005829">
    <property type="term" value="C:cytosol"/>
    <property type="evidence" value="ECO:0007669"/>
    <property type="project" value="TreeGrafter"/>
</dbReference>
<dbReference type="Pfam" id="PF03061">
    <property type="entry name" value="4HBT"/>
    <property type="match status" value="1"/>
</dbReference>
<dbReference type="SUPFAM" id="SSF54637">
    <property type="entry name" value="Thioesterase/thiol ester dehydrase-isomerase"/>
    <property type="match status" value="1"/>
</dbReference>